<protein>
    <submittedName>
        <fullName evidence="1">Uncharacterized protein</fullName>
    </submittedName>
</protein>
<reference evidence="1" key="1">
    <citation type="submission" date="2014-09" db="EMBL/GenBank/DDBJ databases">
        <authorList>
            <person name="Magalhaes I.L.F."/>
            <person name="Oliveira U."/>
            <person name="Santos F.R."/>
            <person name="Vidigal T.H.D.A."/>
            <person name="Brescovit A.D."/>
            <person name="Santos A.J."/>
        </authorList>
    </citation>
    <scope>NUCLEOTIDE SEQUENCE</scope>
    <source>
        <tissue evidence="1">Shoot tissue taken approximately 20 cm above the soil surface</tissue>
    </source>
</reference>
<sequence>MLPFFCLKIRLKQIHTLTASNIILRSNSS</sequence>
<dbReference type="EMBL" id="GBRH01167506">
    <property type="protein sequence ID" value="JAE30390.1"/>
    <property type="molecule type" value="Transcribed_RNA"/>
</dbReference>
<name>A0A0A9GZH7_ARUDO</name>
<evidence type="ECO:0000313" key="1">
    <source>
        <dbReference type="EMBL" id="JAE30390.1"/>
    </source>
</evidence>
<proteinExistence type="predicted"/>
<accession>A0A0A9GZH7</accession>
<reference evidence="1" key="2">
    <citation type="journal article" date="2015" name="Data Brief">
        <title>Shoot transcriptome of the giant reed, Arundo donax.</title>
        <authorList>
            <person name="Barrero R.A."/>
            <person name="Guerrero F.D."/>
            <person name="Moolhuijzen P."/>
            <person name="Goolsby J.A."/>
            <person name="Tidwell J."/>
            <person name="Bellgard S.E."/>
            <person name="Bellgard M.I."/>
        </authorList>
    </citation>
    <scope>NUCLEOTIDE SEQUENCE</scope>
    <source>
        <tissue evidence="1">Shoot tissue taken approximately 20 cm above the soil surface</tissue>
    </source>
</reference>
<dbReference type="AlphaFoldDB" id="A0A0A9GZH7"/>
<organism evidence="1">
    <name type="scientific">Arundo donax</name>
    <name type="common">Giant reed</name>
    <name type="synonym">Donax arundinaceus</name>
    <dbReference type="NCBI Taxonomy" id="35708"/>
    <lineage>
        <taxon>Eukaryota</taxon>
        <taxon>Viridiplantae</taxon>
        <taxon>Streptophyta</taxon>
        <taxon>Embryophyta</taxon>
        <taxon>Tracheophyta</taxon>
        <taxon>Spermatophyta</taxon>
        <taxon>Magnoliopsida</taxon>
        <taxon>Liliopsida</taxon>
        <taxon>Poales</taxon>
        <taxon>Poaceae</taxon>
        <taxon>PACMAD clade</taxon>
        <taxon>Arundinoideae</taxon>
        <taxon>Arundineae</taxon>
        <taxon>Arundo</taxon>
    </lineage>
</organism>